<keyword evidence="1" id="KW-0238">DNA-binding</keyword>
<dbReference type="PROSITE" id="PS50937">
    <property type="entry name" value="HTH_MERR_2"/>
    <property type="match status" value="1"/>
</dbReference>
<dbReference type="Gene3D" id="1.10.1660.10">
    <property type="match status" value="1"/>
</dbReference>
<evidence type="ECO:0000259" key="2">
    <source>
        <dbReference type="PROSITE" id="PS50937"/>
    </source>
</evidence>
<dbReference type="EMBL" id="CP089984">
    <property type="protein sequence ID" value="WXB17447.1"/>
    <property type="molecule type" value="Genomic_DNA"/>
</dbReference>
<feature type="domain" description="HTH merR-type" evidence="2">
    <location>
        <begin position="29"/>
        <end position="99"/>
    </location>
</feature>
<dbReference type="PANTHER" id="PTHR30204:SF15">
    <property type="entry name" value="BLL5018 PROTEIN"/>
    <property type="match status" value="1"/>
</dbReference>
<dbReference type="InterPro" id="IPR047057">
    <property type="entry name" value="MerR_fam"/>
</dbReference>
<dbReference type="RefSeq" id="WP_394827080.1">
    <property type="nucleotide sequence ID" value="NZ_CP089984.1"/>
</dbReference>
<reference evidence="3 4" key="1">
    <citation type="submission" date="2021-12" db="EMBL/GenBank/DDBJ databases">
        <title>Discovery of the Pendulisporaceae a myxobacterial family with distinct sporulation behavior and unique specialized metabolism.</title>
        <authorList>
            <person name="Garcia R."/>
            <person name="Popoff A."/>
            <person name="Bader C.D."/>
            <person name="Loehr J."/>
            <person name="Walesch S."/>
            <person name="Walt C."/>
            <person name="Boldt J."/>
            <person name="Bunk B."/>
            <person name="Haeckl F.J.F.P.J."/>
            <person name="Gunesch A.P."/>
            <person name="Birkelbach J."/>
            <person name="Nuebel U."/>
            <person name="Pietschmann T."/>
            <person name="Bach T."/>
            <person name="Mueller R."/>
        </authorList>
    </citation>
    <scope>NUCLEOTIDE SEQUENCE [LARGE SCALE GENOMIC DNA]</scope>
    <source>
        <strain evidence="3 4">MSr11954</strain>
    </source>
</reference>
<name>A0ABZ2M393_9BACT</name>
<organism evidence="3 4">
    <name type="scientific">Pendulispora albinea</name>
    <dbReference type="NCBI Taxonomy" id="2741071"/>
    <lineage>
        <taxon>Bacteria</taxon>
        <taxon>Pseudomonadati</taxon>
        <taxon>Myxococcota</taxon>
        <taxon>Myxococcia</taxon>
        <taxon>Myxococcales</taxon>
        <taxon>Sorangiineae</taxon>
        <taxon>Pendulisporaceae</taxon>
        <taxon>Pendulispora</taxon>
    </lineage>
</organism>
<dbReference type="Proteomes" id="UP001370348">
    <property type="component" value="Chromosome"/>
</dbReference>
<dbReference type="PANTHER" id="PTHR30204">
    <property type="entry name" value="REDOX-CYCLING DRUG-SENSING TRANSCRIPTIONAL ACTIVATOR SOXR"/>
    <property type="match status" value="1"/>
</dbReference>
<dbReference type="InterPro" id="IPR000551">
    <property type="entry name" value="MerR-type_HTH_dom"/>
</dbReference>
<dbReference type="Pfam" id="PF13411">
    <property type="entry name" value="MerR_1"/>
    <property type="match status" value="1"/>
</dbReference>
<keyword evidence="4" id="KW-1185">Reference proteome</keyword>
<accession>A0ABZ2M393</accession>
<dbReference type="InterPro" id="IPR009061">
    <property type="entry name" value="DNA-bd_dom_put_sf"/>
</dbReference>
<evidence type="ECO:0000313" key="4">
    <source>
        <dbReference type="Proteomes" id="UP001370348"/>
    </source>
</evidence>
<evidence type="ECO:0000313" key="3">
    <source>
        <dbReference type="EMBL" id="WXB17447.1"/>
    </source>
</evidence>
<sequence>MALVPRPPPSLEAPRPLAELAGIESSKLYFRIGEVAAIVGVESHVLRYWEREFRTIRPTKSAKGQRVYSRRDLENLLRIRDLLYKEGFTIAGAKKQLATARQEPLAVASAESLEHAGVSTVSTVSPVAPVAPAAPAAPGAPAAPVASGAPVAPAPPISFEIDLTGNKMRQALVDLRSEIEGFLAEEW</sequence>
<proteinExistence type="predicted"/>
<dbReference type="CDD" id="cd04765">
    <property type="entry name" value="HTH_MlrA-like_sg2"/>
    <property type="match status" value="1"/>
</dbReference>
<gene>
    <name evidence="3" type="ORF">LZC94_09215</name>
</gene>
<protein>
    <submittedName>
        <fullName evidence="3">MerR family transcriptional regulator</fullName>
    </submittedName>
</protein>
<dbReference type="SMART" id="SM00422">
    <property type="entry name" value="HTH_MERR"/>
    <property type="match status" value="1"/>
</dbReference>
<dbReference type="SUPFAM" id="SSF46955">
    <property type="entry name" value="Putative DNA-binding domain"/>
    <property type="match status" value="1"/>
</dbReference>
<evidence type="ECO:0000256" key="1">
    <source>
        <dbReference type="ARBA" id="ARBA00023125"/>
    </source>
</evidence>